<feature type="domain" description="DUF1559" evidence="1">
    <location>
        <begin position="34"/>
        <end position="336"/>
    </location>
</feature>
<dbReference type="InterPro" id="IPR027558">
    <property type="entry name" value="Pre_pil_HX9DG_C"/>
</dbReference>
<dbReference type="RefSeq" id="WP_277863757.1">
    <property type="nucleotide sequence ID" value="NZ_JARRAG010000002.1"/>
</dbReference>
<reference evidence="2 3" key="1">
    <citation type="submission" date="2023-03" db="EMBL/GenBank/DDBJ databases">
        <title>Paludisphaera mucosa sp. nov. a novel planctomycete from northern fen.</title>
        <authorList>
            <person name="Ivanova A."/>
        </authorList>
    </citation>
    <scope>NUCLEOTIDE SEQUENCE [LARGE SCALE GENOMIC DNA]</scope>
    <source>
        <strain evidence="2 3">Pla2</strain>
    </source>
</reference>
<name>A0ABT6FIS3_9BACT</name>
<sequence>MITRNLRRGFTLIELLVVIAIIAVLIALLLPAVQSAREAARRSQCINNLKQIGLAMHSYHGATNSFPMGSSRAPIATNPRENAWWGDWSAHAMLLPYLEQQPLYNASNFMVTAMGHSPAGEMNSTVVDTRLAGFLCPSDGNAGRSYTNSYYASAGTTTHRYHDVDFTGVFGRNYCYGVRDITDGSSNTIAFSEGLIASNTGGRTRAHSVVDVAAVNGDQIRLQSDVYSLVPMGGAPPGPVVSSALQSCVTSLRDPGNANNVKNNKGERWAWGETGMTMFHTIVPPNSTQYAFASCRNDCAGCSPDASVFTNAQSNHSGGVNILMADGSVRFAKDSISWGTWWALGTRANGEVIGADSY</sequence>
<gene>
    <name evidence="2" type="ORF">PZE19_27255</name>
</gene>
<dbReference type="Pfam" id="PF07963">
    <property type="entry name" value="N_methyl"/>
    <property type="match status" value="1"/>
</dbReference>
<accession>A0ABT6FIS3</accession>
<evidence type="ECO:0000313" key="2">
    <source>
        <dbReference type="EMBL" id="MDG3007478.1"/>
    </source>
</evidence>
<dbReference type="PROSITE" id="PS00409">
    <property type="entry name" value="PROKAR_NTER_METHYL"/>
    <property type="match status" value="1"/>
</dbReference>
<dbReference type="InterPro" id="IPR012902">
    <property type="entry name" value="N_methyl_site"/>
</dbReference>
<evidence type="ECO:0000313" key="3">
    <source>
        <dbReference type="Proteomes" id="UP001216907"/>
    </source>
</evidence>
<dbReference type="EMBL" id="JARRAG010000002">
    <property type="protein sequence ID" value="MDG3007478.1"/>
    <property type="molecule type" value="Genomic_DNA"/>
</dbReference>
<dbReference type="NCBIfam" id="TIGR02532">
    <property type="entry name" value="IV_pilin_GFxxxE"/>
    <property type="match status" value="1"/>
</dbReference>
<dbReference type="PANTHER" id="PTHR30093">
    <property type="entry name" value="GENERAL SECRETION PATHWAY PROTEIN G"/>
    <property type="match status" value="1"/>
</dbReference>
<keyword evidence="3" id="KW-1185">Reference proteome</keyword>
<protein>
    <submittedName>
        <fullName evidence="2">DUF1559 domain-containing protein</fullName>
    </submittedName>
</protein>
<dbReference type="PANTHER" id="PTHR30093:SF2">
    <property type="entry name" value="TYPE II SECRETION SYSTEM PROTEIN H"/>
    <property type="match status" value="1"/>
</dbReference>
<dbReference type="SUPFAM" id="SSF54523">
    <property type="entry name" value="Pili subunits"/>
    <property type="match status" value="1"/>
</dbReference>
<proteinExistence type="predicted"/>
<organism evidence="2 3">
    <name type="scientific">Paludisphaera mucosa</name>
    <dbReference type="NCBI Taxonomy" id="3030827"/>
    <lineage>
        <taxon>Bacteria</taxon>
        <taxon>Pseudomonadati</taxon>
        <taxon>Planctomycetota</taxon>
        <taxon>Planctomycetia</taxon>
        <taxon>Isosphaerales</taxon>
        <taxon>Isosphaeraceae</taxon>
        <taxon>Paludisphaera</taxon>
    </lineage>
</organism>
<dbReference type="Pfam" id="PF07596">
    <property type="entry name" value="SBP_bac_10"/>
    <property type="match status" value="1"/>
</dbReference>
<dbReference type="Proteomes" id="UP001216907">
    <property type="component" value="Unassembled WGS sequence"/>
</dbReference>
<dbReference type="NCBIfam" id="TIGR04294">
    <property type="entry name" value="pre_pil_HX9DG"/>
    <property type="match status" value="1"/>
</dbReference>
<evidence type="ECO:0000259" key="1">
    <source>
        <dbReference type="Pfam" id="PF07596"/>
    </source>
</evidence>
<comment type="caution">
    <text evidence="2">The sequence shown here is derived from an EMBL/GenBank/DDBJ whole genome shotgun (WGS) entry which is preliminary data.</text>
</comment>
<dbReference type="InterPro" id="IPR011453">
    <property type="entry name" value="DUF1559"/>
</dbReference>
<dbReference type="InterPro" id="IPR045584">
    <property type="entry name" value="Pilin-like"/>
</dbReference>
<dbReference type="Gene3D" id="3.30.700.10">
    <property type="entry name" value="Glycoprotein, Type 4 Pilin"/>
    <property type="match status" value="1"/>
</dbReference>